<reference evidence="2" key="1">
    <citation type="submission" date="2018-11" db="EMBL/GenBank/DDBJ databases">
        <authorList>
            <person name="Grassa J C."/>
        </authorList>
    </citation>
    <scope>NUCLEOTIDE SEQUENCE [LARGE SCALE GENOMIC DNA]</scope>
</reference>
<accession>A0A803Q1K2</accession>
<name>A0A803Q1K2_CANSA</name>
<reference evidence="2" key="2">
    <citation type="submission" date="2021-03" db="UniProtKB">
        <authorList>
            <consortium name="EnsemblPlants"/>
        </authorList>
    </citation>
    <scope>IDENTIFICATION</scope>
</reference>
<proteinExistence type="predicted"/>
<dbReference type="EMBL" id="UZAU01000655">
    <property type="status" value="NOT_ANNOTATED_CDS"/>
    <property type="molecule type" value="Genomic_DNA"/>
</dbReference>
<dbReference type="AlphaFoldDB" id="A0A803Q1K2"/>
<dbReference type="Proteomes" id="UP000596661">
    <property type="component" value="Chromosome 7"/>
</dbReference>
<feature type="region of interest" description="Disordered" evidence="1">
    <location>
        <begin position="43"/>
        <end position="93"/>
    </location>
</feature>
<protein>
    <submittedName>
        <fullName evidence="2">Uncharacterized protein</fullName>
    </submittedName>
</protein>
<organism evidence="2 3">
    <name type="scientific">Cannabis sativa</name>
    <name type="common">Hemp</name>
    <name type="synonym">Marijuana</name>
    <dbReference type="NCBI Taxonomy" id="3483"/>
    <lineage>
        <taxon>Eukaryota</taxon>
        <taxon>Viridiplantae</taxon>
        <taxon>Streptophyta</taxon>
        <taxon>Embryophyta</taxon>
        <taxon>Tracheophyta</taxon>
        <taxon>Spermatophyta</taxon>
        <taxon>Magnoliopsida</taxon>
        <taxon>eudicotyledons</taxon>
        <taxon>Gunneridae</taxon>
        <taxon>Pentapetalae</taxon>
        <taxon>rosids</taxon>
        <taxon>fabids</taxon>
        <taxon>Rosales</taxon>
        <taxon>Cannabaceae</taxon>
        <taxon>Cannabis</taxon>
    </lineage>
</organism>
<evidence type="ECO:0000256" key="1">
    <source>
        <dbReference type="SAM" id="MobiDB-lite"/>
    </source>
</evidence>
<sequence length="93" mass="10356">MLPLKHTPLLFPKMNSGREIVMTSPLLFLKKISSGIALTKNLPLHPKTTWDKGSDEDSPSISNNDQEHGSNNKDVSYESSKDIDQESNTEDSQ</sequence>
<dbReference type="Gramene" id="evm.model.07.1161">
    <property type="protein sequence ID" value="cds.evm.model.07.1161"/>
    <property type="gene ID" value="evm.TU.07.1161"/>
</dbReference>
<dbReference type="EnsemblPlants" id="evm.model.07.1161">
    <property type="protein sequence ID" value="cds.evm.model.07.1161"/>
    <property type="gene ID" value="evm.TU.07.1161"/>
</dbReference>
<evidence type="ECO:0000313" key="3">
    <source>
        <dbReference type="Proteomes" id="UP000596661"/>
    </source>
</evidence>
<feature type="compositionally biased region" description="Basic and acidic residues" evidence="1">
    <location>
        <begin position="65"/>
        <end position="84"/>
    </location>
</feature>
<keyword evidence="3" id="KW-1185">Reference proteome</keyword>
<evidence type="ECO:0000313" key="2">
    <source>
        <dbReference type="EnsemblPlants" id="cds.evm.model.07.1161"/>
    </source>
</evidence>